<feature type="compositionally biased region" description="Polar residues" evidence="3">
    <location>
        <begin position="526"/>
        <end position="544"/>
    </location>
</feature>
<feature type="compositionally biased region" description="Basic and acidic residues" evidence="3">
    <location>
        <begin position="464"/>
        <end position="477"/>
    </location>
</feature>
<dbReference type="Proteomes" id="UP001370758">
    <property type="component" value="Unassembled WGS sequence"/>
</dbReference>
<dbReference type="Pfam" id="PF01119">
    <property type="entry name" value="DNA_mis_repair"/>
    <property type="match status" value="1"/>
</dbReference>
<accession>A0AAV9WAW2</accession>
<dbReference type="AlphaFoldDB" id="A0AAV9WAW2"/>
<evidence type="ECO:0000256" key="2">
    <source>
        <dbReference type="ARBA" id="ARBA00022763"/>
    </source>
</evidence>
<evidence type="ECO:0000256" key="1">
    <source>
        <dbReference type="ARBA" id="ARBA00006082"/>
    </source>
</evidence>
<dbReference type="CDD" id="cd16926">
    <property type="entry name" value="HATPase_MutL-MLH-PMS-like"/>
    <property type="match status" value="1"/>
</dbReference>
<dbReference type="GO" id="GO:0061982">
    <property type="term" value="P:meiosis I cell cycle process"/>
    <property type="evidence" value="ECO:0007669"/>
    <property type="project" value="UniProtKB-ARBA"/>
</dbReference>
<gene>
    <name evidence="5" type="ORF">TWF481_007248</name>
</gene>
<dbReference type="Pfam" id="PF13589">
    <property type="entry name" value="HATPase_c_3"/>
    <property type="match status" value="1"/>
</dbReference>
<keyword evidence="6" id="KW-1185">Reference proteome</keyword>
<dbReference type="InterPro" id="IPR002099">
    <property type="entry name" value="MutL/Mlh/PMS"/>
</dbReference>
<dbReference type="SUPFAM" id="SSF54211">
    <property type="entry name" value="Ribosomal protein S5 domain 2-like"/>
    <property type="match status" value="1"/>
</dbReference>
<reference evidence="5 6" key="1">
    <citation type="submission" date="2023-08" db="EMBL/GenBank/DDBJ databases">
        <authorList>
            <person name="Palmer J.M."/>
        </authorList>
    </citation>
    <scope>NUCLEOTIDE SEQUENCE [LARGE SCALE GENOMIC DNA]</scope>
    <source>
        <strain evidence="5 6">TWF481</strain>
    </source>
</reference>
<dbReference type="InterPro" id="IPR020568">
    <property type="entry name" value="Ribosomal_Su5_D2-typ_SF"/>
</dbReference>
<dbReference type="InterPro" id="IPR014721">
    <property type="entry name" value="Ribsml_uS5_D2-typ_fold_subgr"/>
</dbReference>
<dbReference type="InterPro" id="IPR014762">
    <property type="entry name" value="DNA_mismatch_repair_CS"/>
</dbReference>
<dbReference type="Gene3D" id="3.30.565.10">
    <property type="entry name" value="Histidine kinase-like ATPase, C-terminal domain"/>
    <property type="match status" value="1"/>
</dbReference>
<feature type="domain" description="DNA mismatch repair protein S5" evidence="4">
    <location>
        <begin position="223"/>
        <end position="357"/>
    </location>
</feature>
<protein>
    <recommendedName>
        <fullName evidence="4">DNA mismatch repair protein S5 domain-containing protein</fullName>
    </recommendedName>
</protein>
<feature type="compositionally biased region" description="Acidic residues" evidence="3">
    <location>
        <begin position="447"/>
        <end position="459"/>
    </location>
</feature>
<dbReference type="InterPro" id="IPR038973">
    <property type="entry name" value="MutL/Mlh/Pms-like"/>
</dbReference>
<dbReference type="GO" id="GO:0006298">
    <property type="term" value="P:mismatch repair"/>
    <property type="evidence" value="ECO:0007669"/>
    <property type="project" value="InterPro"/>
</dbReference>
<dbReference type="EMBL" id="JAVHJL010000004">
    <property type="protein sequence ID" value="KAK6505343.1"/>
    <property type="molecule type" value="Genomic_DNA"/>
</dbReference>
<proteinExistence type="inferred from homology"/>
<organism evidence="5 6">
    <name type="scientific">Arthrobotrys musiformis</name>
    <dbReference type="NCBI Taxonomy" id="47236"/>
    <lineage>
        <taxon>Eukaryota</taxon>
        <taxon>Fungi</taxon>
        <taxon>Dikarya</taxon>
        <taxon>Ascomycota</taxon>
        <taxon>Pezizomycotina</taxon>
        <taxon>Orbiliomycetes</taxon>
        <taxon>Orbiliales</taxon>
        <taxon>Orbiliaceae</taxon>
        <taxon>Arthrobotrys</taxon>
    </lineage>
</organism>
<dbReference type="GO" id="GO:0032389">
    <property type="term" value="C:MutLalpha complex"/>
    <property type="evidence" value="ECO:0007669"/>
    <property type="project" value="TreeGrafter"/>
</dbReference>
<feature type="compositionally biased region" description="Polar residues" evidence="3">
    <location>
        <begin position="563"/>
        <end position="586"/>
    </location>
</feature>
<feature type="compositionally biased region" description="Low complexity" evidence="3">
    <location>
        <begin position="645"/>
        <end position="655"/>
    </location>
</feature>
<feature type="region of interest" description="Disordered" evidence="3">
    <location>
        <begin position="447"/>
        <end position="822"/>
    </location>
</feature>
<evidence type="ECO:0000256" key="3">
    <source>
        <dbReference type="SAM" id="MobiDB-lite"/>
    </source>
</evidence>
<dbReference type="PANTHER" id="PTHR10073">
    <property type="entry name" value="DNA MISMATCH REPAIR PROTEIN MLH, PMS, MUTL"/>
    <property type="match status" value="1"/>
</dbReference>
<feature type="compositionally biased region" description="Acidic residues" evidence="3">
    <location>
        <begin position="492"/>
        <end position="503"/>
    </location>
</feature>
<keyword evidence="2" id="KW-0227">DNA damage</keyword>
<comment type="similarity">
    <text evidence="1">Belongs to the DNA mismatch repair MutL/HexB family.</text>
</comment>
<dbReference type="GO" id="GO:0016887">
    <property type="term" value="F:ATP hydrolysis activity"/>
    <property type="evidence" value="ECO:0007669"/>
    <property type="project" value="InterPro"/>
</dbReference>
<evidence type="ECO:0000313" key="5">
    <source>
        <dbReference type="EMBL" id="KAK6505343.1"/>
    </source>
</evidence>
<dbReference type="Gene3D" id="3.30.230.10">
    <property type="match status" value="1"/>
</dbReference>
<dbReference type="NCBIfam" id="TIGR00585">
    <property type="entry name" value="mutl"/>
    <property type="match status" value="1"/>
</dbReference>
<dbReference type="SMART" id="SM01340">
    <property type="entry name" value="DNA_mis_repair"/>
    <property type="match status" value="1"/>
</dbReference>
<feature type="compositionally biased region" description="Basic and acidic residues" evidence="3">
    <location>
        <begin position="504"/>
        <end position="521"/>
    </location>
</feature>
<dbReference type="FunFam" id="3.30.565.10:FF:000017">
    <property type="entry name" value="PMS1 homolog 1, mismatch repair system component"/>
    <property type="match status" value="1"/>
</dbReference>
<dbReference type="InterPro" id="IPR036890">
    <property type="entry name" value="HATPase_C_sf"/>
</dbReference>
<dbReference type="SUPFAM" id="SSF55874">
    <property type="entry name" value="ATPase domain of HSP90 chaperone/DNA topoisomerase II/histidine kinase"/>
    <property type="match status" value="1"/>
</dbReference>
<dbReference type="PROSITE" id="PS00058">
    <property type="entry name" value="DNA_MISMATCH_REPAIR_1"/>
    <property type="match status" value="1"/>
</dbReference>
<sequence>MIHEIPQESVRRLGSTQVITDPITVVKELIENALDAGATSILIEASSDLVSHIQVKDNGCGIDPNDRNLMAKPHCTSKISTFDDLLDVTTLGFRGEALASLANVSGALTITTRIKDEALAVACEIAPDGSLKTISPVSAPTGCTVKVTNLFARFPVRKTTLEKTAVKYLGQIKPLLLSYYLTHPQTRFQFKCVAAPQGNKGKKKIETKYDIIFAASSTKEQAVIKAFGAESSRHGQWIESNYENGDVHVEAFVVKPDADTNPAAKRGVCIAYKNRPLSITRNRVLAHSIYSLYKKQIKFSFAARSVETPTEPFLFLNILSSVGKVDVNIEPAKDDVLFESNDRVVGCIKHCFESVYGTAEDVVRTGRTRDDFSSEVTNDSMIPSEALTRQTPQRFPMPAPEVTVAEELPFSETRSRVPLSSPPIKISSSAINAQKEDILGHDRVIVEEEDEEEEEEDGDATLQSDRENSQDRSDARKQNSGWSFSMYGSGIGEDEDEDFVDIEEVLKETEKRQAAREEDTHRHKSISNPWTISKMNSRTPQETRPGNLRETPLARGPKIQLPLSPSQTQEGESPDPSSGISNTRKIAQTPKIPTLIDAPTVGAPIARMSDRGDLWYPSFGSDNNMSSPHRRKGPPAARRQREAEAASSSPARPSPVRQERTRLPSVQKPVRKPTGPIDTWVGVKKTVDTSRASPSTEDDEEIDTRLPISAFFGTPDLGTSNRPGDGGRGIFPSASDRMRRERRAPNPQLDDEEDVSSFSEDDEPFQPDTRPPKDTRSSISKLSTSVSRSKPTKLLPAQKSPNKPFKPHSGASKYPRNVGEEEGEFPRKMKLLVATIPQTDMRSIRFRARLVEDCLYSDDYDTRETCLDESELKQPFYCFLRKYVGSIDFSDDTELELLQEDILDGKEFDVSFENLASRN</sequence>
<feature type="compositionally biased region" description="Polar residues" evidence="3">
    <location>
        <begin position="777"/>
        <end position="789"/>
    </location>
</feature>
<dbReference type="GO" id="GO:0140664">
    <property type="term" value="F:ATP-dependent DNA damage sensor activity"/>
    <property type="evidence" value="ECO:0007669"/>
    <property type="project" value="InterPro"/>
</dbReference>
<dbReference type="InterPro" id="IPR013507">
    <property type="entry name" value="DNA_mismatch_S5_2-like"/>
</dbReference>
<dbReference type="PANTHER" id="PTHR10073:SF41">
    <property type="entry name" value="MISMATCH REPAIR PROTEIN, PUTATIVE (AFU_ORTHOLOGUE AFUA_8G05820)-RELATED"/>
    <property type="match status" value="1"/>
</dbReference>
<dbReference type="GO" id="GO:0030983">
    <property type="term" value="F:mismatched DNA binding"/>
    <property type="evidence" value="ECO:0007669"/>
    <property type="project" value="InterPro"/>
</dbReference>
<comment type="caution">
    <text evidence="5">The sequence shown here is derived from an EMBL/GenBank/DDBJ whole genome shotgun (WGS) entry which is preliminary data.</text>
</comment>
<name>A0AAV9WAW2_9PEZI</name>
<evidence type="ECO:0000313" key="6">
    <source>
        <dbReference type="Proteomes" id="UP001370758"/>
    </source>
</evidence>
<evidence type="ECO:0000259" key="4">
    <source>
        <dbReference type="SMART" id="SM01340"/>
    </source>
</evidence>
<feature type="compositionally biased region" description="Acidic residues" evidence="3">
    <location>
        <begin position="749"/>
        <end position="765"/>
    </location>
</feature>
<dbReference type="GO" id="GO:0005524">
    <property type="term" value="F:ATP binding"/>
    <property type="evidence" value="ECO:0007669"/>
    <property type="project" value="InterPro"/>
</dbReference>